<dbReference type="InterPro" id="IPR022385">
    <property type="entry name" value="Rhs_assc_core"/>
</dbReference>
<dbReference type="Proteomes" id="UP001235712">
    <property type="component" value="Unassembled WGS sequence"/>
</dbReference>
<evidence type="ECO:0000256" key="3">
    <source>
        <dbReference type="SAM" id="Phobius"/>
    </source>
</evidence>
<dbReference type="NCBIfam" id="TIGR03696">
    <property type="entry name" value="Rhs_assc_core"/>
    <property type="match status" value="1"/>
</dbReference>
<feature type="domain" description="DUF6531" evidence="4">
    <location>
        <begin position="373"/>
        <end position="439"/>
    </location>
</feature>
<dbReference type="PANTHER" id="PTHR32305:SF15">
    <property type="entry name" value="PROTEIN RHSA-RELATED"/>
    <property type="match status" value="1"/>
</dbReference>
<dbReference type="InterPro" id="IPR031325">
    <property type="entry name" value="RHS_repeat"/>
</dbReference>
<reference evidence="6 7" key="1">
    <citation type="submission" date="2023-07" db="EMBL/GenBank/DDBJ databases">
        <title>Sequencing the genomes of 1000 actinobacteria strains.</title>
        <authorList>
            <person name="Klenk H.-P."/>
        </authorList>
    </citation>
    <scope>NUCLEOTIDE SEQUENCE [LARGE SCALE GENOMIC DNA]</scope>
    <source>
        <strain evidence="6 7">DSM 44388</strain>
    </source>
</reference>
<feature type="compositionally biased region" description="Basic and acidic residues" evidence="2">
    <location>
        <begin position="727"/>
        <end position="737"/>
    </location>
</feature>
<dbReference type="Pfam" id="PF25023">
    <property type="entry name" value="TEN_YD-shell"/>
    <property type="match status" value="2"/>
</dbReference>
<dbReference type="InterPro" id="IPR056823">
    <property type="entry name" value="TEN-like_YD-shell"/>
</dbReference>
<feature type="domain" description="Teneurin-like YD-shell" evidence="5">
    <location>
        <begin position="625"/>
        <end position="845"/>
    </location>
</feature>
<keyword evidence="3" id="KW-0472">Membrane</keyword>
<dbReference type="RefSeq" id="WP_307249711.1">
    <property type="nucleotide sequence ID" value="NZ_JAUSQZ010000001.1"/>
</dbReference>
<proteinExistence type="predicted"/>
<accession>A0ABT9PF84</accession>
<evidence type="ECO:0000313" key="6">
    <source>
        <dbReference type="EMBL" id="MDP9830645.1"/>
    </source>
</evidence>
<dbReference type="PANTHER" id="PTHR32305">
    <property type="match status" value="1"/>
</dbReference>
<keyword evidence="7" id="KW-1185">Reference proteome</keyword>
<evidence type="ECO:0000256" key="2">
    <source>
        <dbReference type="SAM" id="MobiDB-lite"/>
    </source>
</evidence>
<dbReference type="NCBIfam" id="TIGR01643">
    <property type="entry name" value="YD_repeat_2x"/>
    <property type="match status" value="12"/>
</dbReference>
<feature type="transmembrane region" description="Helical" evidence="3">
    <location>
        <begin position="229"/>
        <end position="248"/>
    </location>
</feature>
<protein>
    <submittedName>
        <fullName evidence="6">RHS repeat-associated protein</fullName>
    </submittedName>
</protein>
<name>A0ABT9PF84_9ACTN</name>
<dbReference type="PRINTS" id="PR00394">
    <property type="entry name" value="RHSPROTEIN"/>
</dbReference>
<dbReference type="EMBL" id="JAUSQZ010000001">
    <property type="protein sequence ID" value="MDP9830645.1"/>
    <property type="molecule type" value="Genomic_DNA"/>
</dbReference>
<sequence>MANWAVLDRSDPAPGDVEGTRALGRKLLNQAATVEQETARLRSLASSSGDLKMEGDYAAEYTSTLTQLPDDLSKLGTAYRGCGNALTRFAEELSGAQTKARQALTDGTDADARYRAAISDLRVLLPADQKGLADNGLSLSPATIDAATVQLDENTREQIRQAASRARTADSDLDRARTLADQAAALRGEAEDRAARGIDDSLENSGLKNKSWAEKAWDFVSAPFRSWDAFVDLCSAVALVAGVVALFISGPVGWALMAAALVAGAVVFGDSLVKYAKGEVGLGTVALNALGLIPGGRGVVSLTKFGRALGPLGRALTTPGGFRVLASSAGKGLRNVVTAFPHAIATAGGSVRAALSNPRLAARAFACRFLGRDPVDMVNGEMVMQVTDFELPGLLPMVLERTYASTYGVGRWFGPSWSSFLDQRLEVDTQGVCFAYSEAVLVSYPSLAPGESALPDEGPRMPLKRRGDGHYSVTDPGSGLTYWFAPPPEELGPVGVVLPLAAVSDRNGNRIDLGYDAVTGWLTEITHTGGYHVDVECQDGHITEFRLAGRDGADDVTMIRYGYDERGRLTDVINSSGLPMKFGYDRHNRMTSWTDRNGTWYRYTYDGAGRVIRTAGSAHCFDGEMRYDSENRVTVEVNSLGAETTYHYNEDGQVVRVVDPLGHVTTTTWDRYHRRTSETDPLGRTVRWVFDEKNQLVETSRPDGLSTRIEYGESGLPVRAIQPDGTEWRHTYDDRGNLRSTTDPLGGTTRYARTDRGALLSVTDALGRSTTVACDEAGLPTSFADPSGAVTMLARDSFGRVCSRTDPQGRVVEFEWSVEGRLVGFRAPDGARQTWRHDPEGSLVEQVDALGQTTTFEQTYFDLPSVQTAPDGARITRTYDTELRPVTLTDARGLVWRYEYDPAGRLVRETDFDGRVLQYRYDAAGQLLERSNGAGEVTRMHRDVLGQVVRQESAADDLTFAYDPAGRLVRAVNRAARVEFDRDVLGRVLAETINGRTVASVYDAGGRRSARRTPSAAESHWRYDDADRPVALTAGDQVLAFGYDQAGDEVTRTLGAGATLTQSWSPGGRLTGQEVRSGEHRLSRGFVRRGDGHVTRVEGPEGVRRYTLDPLGRITGLDAGERSERYAYDAAGHRTAARHPGSGDDSTWETTGTRVSRAGRFRYDYDRDGQLVRKRQALLSGGFRVWLFTWDDQRRMTGVTTPDGARWEYRYDALGRRISKHRLDADGRIAERVLFAWDGVELAEQVVERSARVEVTTWDSAPEQVRPLVQRQRSASDAQFFAIVTDPVGTPTELVDETGRVWPQEPAHVWAAAGPDSLCPLRFPGQYHDPESGLHYNLNRYYDPDSAAYVSSDPLGLGGGSAPYGYPANPLSSADPLGLVDGNYSALQAGSRGTVYFGEGTVRGFRNAGEVIERMGNLRNRMLGAGYEDVFTGIRGSSITNVSSKGTAFRWSPPEGGLKASDVDFLVVSPKMEGELDRMFAHFKNGERMEIDEMAKHLPKVAGLLEGFGRETISQLGRKADGMLIRSSLFDSLEPGSFIRFP</sequence>
<gene>
    <name evidence="6" type="ORF">J2S57_006394</name>
</gene>
<feature type="region of interest" description="Disordered" evidence="2">
    <location>
        <begin position="727"/>
        <end position="746"/>
    </location>
</feature>
<evidence type="ECO:0000259" key="4">
    <source>
        <dbReference type="Pfam" id="PF20148"/>
    </source>
</evidence>
<keyword evidence="3" id="KW-0812">Transmembrane</keyword>
<comment type="caution">
    <text evidence="6">The sequence shown here is derived from an EMBL/GenBank/DDBJ whole genome shotgun (WGS) entry which is preliminary data.</text>
</comment>
<dbReference type="Pfam" id="PF05593">
    <property type="entry name" value="RHS_repeat"/>
    <property type="match status" value="2"/>
</dbReference>
<dbReference type="InterPro" id="IPR050708">
    <property type="entry name" value="T6SS_VgrG/RHS"/>
</dbReference>
<dbReference type="Pfam" id="PF20148">
    <property type="entry name" value="DUF6531"/>
    <property type="match status" value="1"/>
</dbReference>
<organism evidence="6 7">
    <name type="scientific">Kineosporia succinea</name>
    <dbReference type="NCBI Taxonomy" id="84632"/>
    <lineage>
        <taxon>Bacteria</taxon>
        <taxon>Bacillati</taxon>
        <taxon>Actinomycetota</taxon>
        <taxon>Actinomycetes</taxon>
        <taxon>Kineosporiales</taxon>
        <taxon>Kineosporiaceae</taxon>
        <taxon>Kineosporia</taxon>
    </lineage>
</organism>
<feature type="domain" description="Teneurin-like YD-shell" evidence="5">
    <location>
        <begin position="1105"/>
        <end position="1353"/>
    </location>
</feature>
<evidence type="ECO:0000256" key="1">
    <source>
        <dbReference type="ARBA" id="ARBA00022737"/>
    </source>
</evidence>
<keyword evidence="3" id="KW-1133">Transmembrane helix</keyword>
<evidence type="ECO:0000313" key="7">
    <source>
        <dbReference type="Proteomes" id="UP001235712"/>
    </source>
</evidence>
<evidence type="ECO:0000259" key="5">
    <source>
        <dbReference type="Pfam" id="PF25023"/>
    </source>
</evidence>
<keyword evidence="1" id="KW-0677">Repeat</keyword>
<dbReference type="InterPro" id="IPR006530">
    <property type="entry name" value="YD"/>
</dbReference>
<dbReference type="InterPro" id="IPR045351">
    <property type="entry name" value="DUF6531"/>
</dbReference>
<dbReference type="Gene3D" id="2.180.10.10">
    <property type="entry name" value="RHS repeat-associated core"/>
    <property type="match status" value="4"/>
</dbReference>